<dbReference type="Proteomes" id="UP000316921">
    <property type="component" value="Chromosome"/>
</dbReference>
<proteinExistence type="predicted"/>
<reference evidence="2 3" key="1">
    <citation type="submission" date="2019-02" db="EMBL/GenBank/DDBJ databases">
        <title>Deep-cultivation of Planctomycetes and their phenomic and genomic characterization uncovers novel biology.</title>
        <authorList>
            <person name="Wiegand S."/>
            <person name="Jogler M."/>
            <person name="Boedeker C."/>
            <person name="Pinto D."/>
            <person name="Vollmers J."/>
            <person name="Rivas-Marin E."/>
            <person name="Kohn T."/>
            <person name="Peeters S.H."/>
            <person name="Heuer A."/>
            <person name="Rast P."/>
            <person name="Oberbeckmann S."/>
            <person name="Bunk B."/>
            <person name="Jeske O."/>
            <person name="Meyerdierks A."/>
            <person name="Storesund J.E."/>
            <person name="Kallscheuer N."/>
            <person name="Luecker S."/>
            <person name="Lage O.M."/>
            <person name="Pohl T."/>
            <person name="Merkel B.J."/>
            <person name="Hornburger P."/>
            <person name="Mueller R.-W."/>
            <person name="Bruemmer F."/>
            <person name="Labrenz M."/>
            <person name="Spormann A.M."/>
            <person name="Op den Camp H."/>
            <person name="Overmann J."/>
            <person name="Amann R."/>
            <person name="Jetten M.S.M."/>
            <person name="Mascher T."/>
            <person name="Medema M.H."/>
            <person name="Devos D.P."/>
            <person name="Kaster A.-K."/>
            <person name="Ovreas L."/>
            <person name="Rohde M."/>
            <person name="Galperin M.Y."/>
            <person name="Jogler C."/>
        </authorList>
    </citation>
    <scope>NUCLEOTIDE SEQUENCE [LARGE SCALE GENOMIC DNA]</scope>
    <source>
        <strain evidence="2 3">Pla133</strain>
    </source>
</reference>
<dbReference type="InterPro" id="IPR032710">
    <property type="entry name" value="NTF2-like_dom_sf"/>
</dbReference>
<evidence type="ECO:0000313" key="2">
    <source>
        <dbReference type="EMBL" id="QDU69483.1"/>
    </source>
</evidence>
<dbReference type="PANTHER" id="PTHR34957">
    <property type="entry name" value="NUCLEAR TRANSPORT FACTOR 2 (NTF2) FAMILY PROTEIN"/>
    <property type="match status" value="1"/>
</dbReference>
<dbReference type="Gene3D" id="3.10.450.50">
    <property type="match status" value="1"/>
</dbReference>
<dbReference type="KEGG" id="pbap:Pla133_46030"/>
<evidence type="ECO:0000259" key="1">
    <source>
        <dbReference type="Pfam" id="PF13474"/>
    </source>
</evidence>
<dbReference type="Pfam" id="PF13474">
    <property type="entry name" value="SnoaL_3"/>
    <property type="match status" value="1"/>
</dbReference>
<evidence type="ECO:0000313" key="3">
    <source>
        <dbReference type="Proteomes" id="UP000316921"/>
    </source>
</evidence>
<keyword evidence="3" id="KW-1185">Reference proteome</keyword>
<sequence length="140" mass="15537">MGDSDYDAQKGAARANRAFYAAFEELDIGAMTALWHDDDGVQCIHPGSEVLIGRRRVIGSWAAIFEHTDSIRFELSDLQIQVRGDTAWATMVERIRASSGGEDIRSDMAATNAFVRTDGGWKLVLHHASPVQRRFFPEGL</sequence>
<dbReference type="EMBL" id="CP036287">
    <property type="protein sequence ID" value="QDU69483.1"/>
    <property type="molecule type" value="Genomic_DNA"/>
</dbReference>
<organism evidence="2 3">
    <name type="scientific">Engelhardtia mirabilis</name>
    <dbReference type="NCBI Taxonomy" id="2528011"/>
    <lineage>
        <taxon>Bacteria</taxon>
        <taxon>Pseudomonadati</taxon>
        <taxon>Planctomycetota</taxon>
        <taxon>Planctomycetia</taxon>
        <taxon>Planctomycetia incertae sedis</taxon>
        <taxon>Engelhardtia</taxon>
    </lineage>
</organism>
<name>A0A518BR81_9BACT</name>
<dbReference type="RefSeq" id="WP_145069412.1">
    <property type="nucleotide sequence ID" value="NZ_CP036287.1"/>
</dbReference>
<dbReference type="InterPro" id="IPR037401">
    <property type="entry name" value="SnoaL-like"/>
</dbReference>
<dbReference type="PANTHER" id="PTHR34957:SF1">
    <property type="entry name" value="NUCLEAR TRANSPORT FACTOR 2 (NTF2) FAMILY PROTEIN"/>
    <property type="match status" value="1"/>
</dbReference>
<accession>A0A518BR81</accession>
<dbReference type="AlphaFoldDB" id="A0A518BR81"/>
<protein>
    <submittedName>
        <fullName evidence="2">SnoaL-like domain protein</fullName>
    </submittedName>
</protein>
<feature type="domain" description="SnoaL-like" evidence="1">
    <location>
        <begin position="15"/>
        <end position="130"/>
    </location>
</feature>
<dbReference type="SUPFAM" id="SSF54427">
    <property type="entry name" value="NTF2-like"/>
    <property type="match status" value="1"/>
</dbReference>
<gene>
    <name evidence="2" type="ORF">Pla133_46030</name>
</gene>